<keyword evidence="3" id="KW-0614">Plasmid</keyword>
<dbReference type="KEGG" id="dsc:ABOD76_02450"/>
<protein>
    <submittedName>
        <fullName evidence="3">DUF2382 domain-containing protein</fullName>
    </submittedName>
</protein>
<feature type="domain" description="DUF2382" evidence="2">
    <location>
        <begin position="149"/>
        <end position="261"/>
    </location>
</feature>
<organism evidence="3">
    <name type="scientific">Deinococcus sonorensis KR-87</name>
    <dbReference type="NCBI Taxonomy" id="694439"/>
    <lineage>
        <taxon>Bacteria</taxon>
        <taxon>Thermotogati</taxon>
        <taxon>Deinococcota</taxon>
        <taxon>Deinococci</taxon>
        <taxon>Deinococcales</taxon>
        <taxon>Deinococcaceae</taxon>
        <taxon>Deinococcus</taxon>
    </lineage>
</organism>
<reference evidence="3" key="1">
    <citation type="submission" date="2024-06" db="EMBL/GenBank/DDBJ databases">
        <title>Draft Genome Sequence of Deinococcus sonorensis Type Strain KR-87, a Biofilm Producing Representative of the Genus Deinococcus.</title>
        <authorList>
            <person name="Boren L.S."/>
            <person name="Grosso R.A."/>
            <person name="Hugenberg-Cox A.N."/>
            <person name="Hill J.T.E."/>
            <person name="Albert C.M."/>
            <person name="Tuohy J.M."/>
        </authorList>
    </citation>
    <scope>NUCLEOTIDE SEQUENCE</scope>
    <source>
        <strain evidence="3">KR-87</strain>
        <plasmid evidence="3">pDson01</plasmid>
    </source>
</reference>
<dbReference type="RefSeq" id="WP_350241139.1">
    <property type="nucleotide sequence ID" value="NZ_CP158297.1"/>
</dbReference>
<dbReference type="Pfam" id="PF05239">
    <property type="entry name" value="PRC"/>
    <property type="match status" value="1"/>
</dbReference>
<dbReference type="InterPro" id="IPR019060">
    <property type="entry name" value="DUF2382"/>
</dbReference>
<dbReference type="InterPro" id="IPR011033">
    <property type="entry name" value="PRC_barrel-like_sf"/>
</dbReference>
<evidence type="ECO:0000259" key="2">
    <source>
        <dbReference type="Pfam" id="PF09557"/>
    </source>
</evidence>
<accession>A0AAU7U4W7</accession>
<sequence length="276" mass="30544">MTVLTPLSELVRDHNYDLGQAQTSLIGLPAYGAGGEQVGSVRDAMTENGGTIRYLLVEAGSWFTRKEVLVPVGLARIEDDAVYFDTLTKDQVRDLQAYSAGEMHSDEAQVSDLRVLKGTDYQAPATTGVAARAADHYQDQSLFRTPDRLQLLEERLQVNKDRYRAGSVEVGKHVETRTENVNVNLSHDEVVIERHPVSDPRPVDGNVTLGSDSETIRVDLEAERANVQKQAYVTEEVEVGKRTESEQRTFTETVGKEVLDVNKTGDVDTDDTSGRH</sequence>
<dbReference type="Gene3D" id="3.90.50.10">
    <property type="entry name" value="Photosynthetic Reaction Center, subunit H, domain 2"/>
    <property type="match status" value="1"/>
</dbReference>
<dbReference type="InterPro" id="IPR027275">
    <property type="entry name" value="PRC-brl_dom"/>
</dbReference>
<feature type="domain" description="PRC-barrel" evidence="1">
    <location>
        <begin position="23"/>
        <end position="89"/>
    </location>
</feature>
<evidence type="ECO:0000259" key="1">
    <source>
        <dbReference type="Pfam" id="PF05239"/>
    </source>
</evidence>
<dbReference type="PANTHER" id="PTHR38463:SF1">
    <property type="entry name" value="STRESS RESPONSE PROTEIN YSNF"/>
    <property type="match status" value="1"/>
</dbReference>
<dbReference type="GO" id="GO:0019684">
    <property type="term" value="P:photosynthesis, light reaction"/>
    <property type="evidence" value="ECO:0007669"/>
    <property type="project" value="InterPro"/>
</dbReference>
<gene>
    <name evidence="3" type="ORF">ABOD76_02450</name>
</gene>
<dbReference type="EMBL" id="CP158297">
    <property type="protein sequence ID" value="XBV83565.1"/>
    <property type="molecule type" value="Genomic_DNA"/>
</dbReference>
<proteinExistence type="predicted"/>
<dbReference type="Pfam" id="PF09557">
    <property type="entry name" value="DUF2382"/>
    <property type="match status" value="1"/>
</dbReference>
<geneLocation type="plasmid" evidence="3">
    <name>pDson01</name>
</geneLocation>
<dbReference type="NCBIfam" id="TIGR02271">
    <property type="entry name" value="YsnF/AvaK domain"/>
    <property type="match status" value="1"/>
</dbReference>
<evidence type="ECO:0000313" key="3">
    <source>
        <dbReference type="EMBL" id="XBV83565.1"/>
    </source>
</evidence>
<dbReference type="PANTHER" id="PTHR38463">
    <property type="entry name" value="STRESS RESPONSE PROTEIN YSNF"/>
    <property type="match status" value="1"/>
</dbReference>
<dbReference type="AlphaFoldDB" id="A0AAU7U4W7"/>
<dbReference type="InterPro" id="IPR052967">
    <property type="entry name" value="Stress_Response_Assoc"/>
</dbReference>
<dbReference type="InterPro" id="IPR014747">
    <property type="entry name" value="Bac_photo_RC_H_C"/>
</dbReference>
<dbReference type="SUPFAM" id="SSF50346">
    <property type="entry name" value="PRC-barrel domain"/>
    <property type="match status" value="1"/>
</dbReference>
<dbReference type="GO" id="GO:0030077">
    <property type="term" value="C:plasma membrane light-harvesting complex"/>
    <property type="evidence" value="ECO:0007669"/>
    <property type="project" value="InterPro"/>
</dbReference>
<name>A0AAU7U4W7_9DEIO</name>